<evidence type="ECO:0000313" key="2">
    <source>
        <dbReference type="Proteomes" id="UP000683925"/>
    </source>
</evidence>
<organism evidence="1 2">
    <name type="scientific">Paramecium octaurelia</name>
    <dbReference type="NCBI Taxonomy" id="43137"/>
    <lineage>
        <taxon>Eukaryota</taxon>
        <taxon>Sar</taxon>
        <taxon>Alveolata</taxon>
        <taxon>Ciliophora</taxon>
        <taxon>Intramacronucleata</taxon>
        <taxon>Oligohymenophorea</taxon>
        <taxon>Peniculida</taxon>
        <taxon>Parameciidae</taxon>
        <taxon>Paramecium</taxon>
    </lineage>
</organism>
<dbReference type="AlphaFoldDB" id="A0A8S1SFI7"/>
<name>A0A8S1SFI7_PAROT</name>
<dbReference type="OMA" id="WESYHNS"/>
<protein>
    <submittedName>
        <fullName evidence="1">Uncharacterized protein</fullName>
    </submittedName>
</protein>
<reference evidence="1" key="1">
    <citation type="submission" date="2021-01" db="EMBL/GenBank/DDBJ databases">
        <authorList>
            <consortium name="Genoscope - CEA"/>
            <person name="William W."/>
        </authorList>
    </citation>
    <scope>NUCLEOTIDE SEQUENCE</scope>
</reference>
<proteinExistence type="predicted"/>
<gene>
    <name evidence="1" type="ORF">POCTA_138.1.T0100233</name>
</gene>
<dbReference type="EMBL" id="CAJJDP010000009">
    <property type="protein sequence ID" value="CAD8139115.1"/>
    <property type="molecule type" value="Genomic_DNA"/>
</dbReference>
<keyword evidence="2" id="KW-1185">Reference proteome</keyword>
<comment type="caution">
    <text evidence="1">The sequence shown here is derived from an EMBL/GenBank/DDBJ whole genome shotgun (WGS) entry which is preliminary data.</text>
</comment>
<dbReference type="OrthoDB" id="305346at2759"/>
<sequence length="173" mass="20575">MENFQNITKIQGTNYQLFVRKNQFRQSNDIQRGYPIYGCKMNIQQTPRINYPIKFKISLDKQQKTKSNSVNHEQNNTIGQLTNKCHIYQQYINEIINKKNNITLSTIEQTIAQSKQNKQDTSFKQDRSFIMPKLVQQRKQKRKVLQKQTVTECSLIEDLKPWESYHNSLALFQ</sequence>
<evidence type="ECO:0000313" key="1">
    <source>
        <dbReference type="EMBL" id="CAD8139115.1"/>
    </source>
</evidence>
<dbReference type="Proteomes" id="UP000683925">
    <property type="component" value="Unassembled WGS sequence"/>
</dbReference>
<accession>A0A8S1SFI7</accession>